<organism evidence="4 5">
    <name type="scientific">Diploptera punctata</name>
    <name type="common">Pacific beetle cockroach</name>
    <dbReference type="NCBI Taxonomy" id="6984"/>
    <lineage>
        <taxon>Eukaryota</taxon>
        <taxon>Metazoa</taxon>
        <taxon>Ecdysozoa</taxon>
        <taxon>Arthropoda</taxon>
        <taxon>Hexapoda</taxon>
        <taxon>Insecta</taxon>
        <taxon>Pterygota</taxon>
        <taxon>Neoptera</taxon>
        <taxon>Polyneoptera</taxon>
        <taxon>Dictyoptera</taxon>
        <taxon>Blattodea</taxon>
        <taxon>Blaberoidea</taxon>
        <taxon>Blaberidae</taxon>
        <taxon>Diplopterinae</taxon>
        <taxon>Diploptera</taxon>
    </lineage>
</organism>
<dbReference type="InterPro" id="IPR032675">
    <property type="entry name" value="LRR_dom_sf"/>
</dbReference>
<evidence type="ECO:0000256" key="2">
    <source>
        <dbReference type="ARBA" id="ARBA00022490"/>
    </source>
</evidence>
<keyword evidence="3" id="KW-0206">Cytoskeleton</keyword>
<gene>
    <name evidence="4" type="ORF">L9F63_005519</name>
</gene>
<dbReference type="EMBL" id="JASPKZ010008896">
    <property type="protein sequence ID" value="KAJ9578249.1"/>
    <property type="molecule type" value="Genomic_DNA"/>
</dbReference>
<keyword evidence="5" id="KW-1185">Reference proteome</keyword>
<protein>
    <recommendedName>
        <fullName evidence="6">T-complex-associated testis-expressed protein 1</fullName>
    </recommendedName>
</protein>
<reference evidence="4" key="1">
    <citation type="journal article" date="2023" name="IScience">
        <title>Live-bearing cockroach genome reveals convergent evolutionary mechanisms linked to viviparity in insects and beyond.</title>
        <authorList>
            <person name="Fouks B."/>
            <person name="Harrison M.C."/>
            <person name="Mikhailova A.A."/>
            <person name="Marchal E."/>
            <person name="English S."/>
            <person name="Carruthers M."/>
            <person name="Jennings E.C."/>
            <person name="Chiamaka E.L."/>
            <person name="Frigard R.A."/>
            <person name="Pippel M."/>
            <person name="Attardo G.M."/>
            <person name="Benoit J.B."/>
            <person name="Bornberg-Bauer E."/>
            <person name="Tobe S.S."/>
        </authorList>
    </citation>
    <scope>NUCLEOTIDE SEQUENCE</scope>
    <source>
        <strain evidence="4">Stay&amp;Tobe</strain>
    </source>
</reference>
<reference evidence="4" key="2">
    <citation type="submission" date="2023-05" db="EMBL/GenBank/DDBJ databases">
        <authorList>
            <person name="Fouks B."/>
        </authorList>
    </citation>
    <scope>NUCLEOTIDE SEQUENCE</scope>
    <source>
        <strain evidence="4">Stay&amp;Tobe</strain>
        <tissue evidence="4">Testes</tissue>
    </source>
</reference>
<dbReference type="Proteomes" id="UP001233999">
    <property type="component" value="Unassembled WGS sequence"/>
</dbReference>
<evidence type="ECO:0000256" key="3">
    <source>
        <dbReference type="ARBA" id="ARBA00023212"/>
    </source>
</evidence>
<comment type="subcellular location">
    <subcellularLocation>
        <location evidence="1">Cytoplasm</location>
        <location evidence="1">Cytoskeleton</location>
    </subcellularLocation>
</comment>
<keyword evidence="2" id="KW-0963">Cytoplasm</keyword>
<dbReference type="PANTHER" id="PTHR24107:SF2">
    <property type="entry name" value="NLR FAMILY CARD DOMAIN CONTAINING 3"/>
    <property type="match status" value="1"/>
</dbReference>
<dbReference type="InterPro" id="IPR052410">
    <property type="entry name" value="DRC5"/>
</dbReference>
<evidence type="ECO:0000256" key="1">
    <source>
        <dbReference type="ARBA" id="ARBA00004245"/>
    </source>
</evidence>
<proteinExistence type="predicted"/>
<dbReference type="GO" id="GO:0005856">
    <property type="term" value="C:cytoskeleton"/>
    <property type="evidence" value="ECO:0007669"/>
    <property type="project" value="UniProtKB-SubCell"/>
</dbReference>
<dbReference type="SMART" id="SM00368">
    <property type="entry name" value="LRR_RI"/>
    <property type="match status" value="5"/>
</dbReference>
<accession>A0AAD8E671</accession>
<dbReference type="Pfam" id="PF13516">
    <property type="entry name" value="LRR_6"/>
    <property type="match status" value="3"/>
</dbReference>
<dbReference type="AlphaFoldDB" id="A0AAD8E671"/>
<dbReference type="Gene3D" id="3.80.10.10">
    <property type="entry name" value="Ribonuclease Inhibitor"/>
    <property type="match status" value="2"/>
</dbReference>
<dbReference type="SUPFAM" id="SSF52047">
    <property type="entry name" value="RNI-like"/>
    <property type="match status" value="1"/>
</dbReference>
<evidence type="ECO:0000313" key="5">
    <source>
        <dbReference type="Proteomes" id="UP001233999"/>
    </source>
</evidence>
<evidence type="ECO:0008006" key="6">
    <source>
        <dbReference type="Google" id="ProtNLM"/>
    </source>
</evidence>
<dbReference type="InterPro" id="IPR001611">
    <property type="entry name" value="Leu-rich_rpt"/>
</dbReference>
<comment type="caution">
    <text evidence="4">The sequence shown here is derived from an EMBL/GenBank/DDBJ whole genome shotgun (WGS) entry which is preliminary data.</text>
</comment>
<dbReference type="PANTHER" id="PTHR24107">
    <property type="entry name" value="YNEIN REGULATORY COMPLEX SUBUNIT 5"/>
    <property type="match status" value="1"/>
</dbReference>
<feature type="non-terminal residue" evidence="4">
    <location>
        <position position="423"/>
    </location>
</feature>
<evidence type="ECO:0000313" key="4">
    <source>
        <dbReference type="EMBL" id="KAJ9578249.1"/>
    </source>
</evidence>
<sequence>KQVLDELPDADRCLLLETLPTDLPFDLTVPILPDGIYWKRSSQDRWNSMNYVCDYDNSWKRLYLERHLQEYIENLELEEYNLQNIEHLVNLCSPYVKRLNIRQLQAAKVPESLEWQSEEDVILDEPSSIHHINLEPFIKGLCNLEELHIMFGVRNCGMDFAWNLFKFSIVDCRNIGLGLDSAKSIKLFRIHRSMLYDTHVAVLMQHVVKNSNITKLDFSHCRIGDTGALAIGKVLTIHPMLEELVLCNNLICGKGAAGIAYALTQLSCKLKILNLRLNAIGDDGVLDLCSSLAYNKCLQELILGACSFTEKAAIKLGQMLQQNCTLLFLDVKNNYLGEVGGEAFNLGLKTNSTLLRLDIRRTGITEEYESSINLILKQNNIKYKIWQRELADAEQNKDEEWEEHVAERKEKLSRHIDTKHTKY</sequence>
<name>A0AAD8E671_DIPPU</name>